<reference evidence="2" key="1">
    <citation type="submission" date="2022-02" db="EMBL/GenBank/DDBJ databases">
        <title>Fredinandcohnia quinoae sp. nov. isolated from Chenopodium quinoa seeds.</title>
        <authorList>
            <person name="Saati-Santamaria Z."/>
            <person name="Flores-Felix J.D."/>
            <person name="Igual J.M."/>
            <person name="Velazquez E."/>
            <person name="Garcia-Fraile P."/>
            <person name="Martinez-Molina E."/>
        </authorList>
    </citation>
    <scope>NUCLEOTIDE SEQUENCE</scope>
    <source>
        <strain evidence="2">SECRCQ15</strain>
    </source>
</reference>
<proteinExistence type="predicted"/>
<dbReference type="SUPFAM" id="SSF56235">
    <property type="entry name" value="N-terminal nucleophile aminohydrolases (Ntn hydrolases)"/>
    <property type="match status" value="1"/>
</dbReference>
<dbReference type="EMBL" id="JAKTTI010000022">
    <property type="protein sequence ID" value="MCH1626432.1"/>
    <property type="molecule type" value="Genomic_DNA"/>
</dbReference>
<dbReference type="InterPro" id="IPR029055">
    <property type="entry name" value="Ntn_hydrolases_N"/>
</dbReference>
<dbReference type="InterPro" id="IPR005079">
    <property type="entry name" value="Peptidase_C45_hydrolase"/>
</dbReference>
<dbReference type="NCBIfam" id="NF040521">
    <property type="entry name" value="C45_proenzyme"/>
    <property type="match status" value="1"/>
</dbReference>
<dbReference type="RefSeq" id="WP_240256349.1">
    <property type="nucleotide sequence ID" value="NZ_JAKTTI010000022.1"/>
</dbReference>
<evidence type="ECO:0000313" key="3">
    <source>
        <dbReference type="Proteomes" id="UP001431131"/>
    </source>
</evidence>
<gene>
    <name evidence="2" type="ORF">MJG50_13920</name>
</gene>
<evidence type="ECO:0000313" key="2">
    <source>
        <dbReference type="EMBL" id="MCH1626432.1"/>
    </source>
</evidence>
<feature type="domain" description="Peptidase C45 hydrolase" evidence="1">
    <location>
        <begin position="103"/>
        <end position="313"/>
    </location>
</feature>
<sequence>MNPNKYTFDVDVLQSKGSSYKIGYQLGEKLQNTDLIKTLEMITNPHVSREEVENLYSMYAPHLLDEMQGIADALRIRYEKALALFCGYDMPKTEGMGCTTYINDHYYVRNYDFTPALYDRIFSLIQPENSLASAGYNLQGVGRHDGVNSEGLVIGLHFVSNDEYRKGVSAWFAVRMVLDMCSNTNEAIHLLKEIPHASNYNFSIGDALGNHVVVESTPTKVVVRKGSDLICVNHFESPEWQLRTVDKDITGSRERALYLNKISNDHLTNREMFDEFRNKESGLFFKKYDDLFGTLHTFSYDFKQAKILTAIAQSEEVLEIDLRKWLSGTDISKTKLTGIIENK</sequence>
<protein>
    <submittedName>
        <fullName evidence="2">C45 family peptidase</fullName>
    </submittedName>
</protein>
<comment type="caution">
    <text evidence="2">The sequence shown here is derived from an EMBL/GenBank/DDBJ whole genome shotgun (WGS) entry which is preliminary data.</text>
</comment>
<evidence type="ECO:0000259" key="1">
    <source>
        <dbReference type="Pfam" id="PF03417"/>
    </source>
</evidence>
<name>A0AAW5E0J2_9BACI</name>
<keyword evidence="3" id="KW-1185">Reference proteome</keyword>
<dbReference type="AlphaFoldDB" id="A0AAW5E0J2"/>
<dbReference type="CDD" id="cd01935">
    <property type="entry name" value="Ntn_CGH_like"/>
    <property type="match status" value="1"/>
</dbReference>
<dbReference type="InterPro" id="IPR047794">
    <property type="entry name" value="C45_proenzyme-like"/>
</dbReference>
<dbReference type="Pfam" id="PF03417">
    <property type="entry name" value="AAT"/>
    <property type="match status" value="1"/>
</dbReference>
<dbReference type="Proteomes" id="UP001431131">
    <property type="component" value="Unassembled WGS sequence"/>
</dbReference>
<dbReference type="Gene3D" id="3.60.60.10">
    <property type="entry name" value="Penicillin V Acylase, Chain A"/>
    <property type="match status" value="1"/>
</dbReference>
<accession>A0AAW5E0J2</accession>
<dbReference type="PANTHER" id="PTHR34180">
    <property type="entry name" value="PEPTIDASE C45"/>
    <property type="match status" value="1"/>
</dbReference>
<dbReference type="InterPro" id="IPR047801">
    <property type="entry name" value="Peptidase_C45"/>
</dbReference>
<organism evidence="2 3">
    <name type="scientific">Fredinandcohnia quinoae</name>
    <dbReference type="NCBI Taxonomy" id="2918902"/>
    <lineage>
        <taxon>Bacteria</taxon>
        <taxon>Bacillati</taxon>
        <taxon>Bacillota</taxon>
        <taxon>Bacilli</taxon>
        <taxon>Bacillales</taxon>
        <taxon>Bacillaceae</taxon>
        <taxon>Fredinandcohnia</taxon>
    </lineage>
</organism>
<dbReference type="PANTHER" id="PTHR34180:SF1">
    <property type="entry name" value="BETA-ALANYL-DOPAMINE_CARCININE HYDROLASE"/>
    <property type="match status" value="1"/>
</dbReference>